<accession>A0A1G9ZTY1</accession>
<dbReference type="AlphaFoldDB" id="A0A1G9ZTY1"/>
<reference evidence="1 2" key="1">
    <citation type="submission" date="2016-10" db="EMBL/GenBank/DDBJ databases">
        <authorList>
            <person name="de Groot N.N."/>
        </authorList>
    </citation>
    <scope>NUCLEOTIDE SEQUENCE [LARGE SCALE GENOMIC DNA]</scope>
    <source>
        <strain evidence="1 2">CGMCC 1.11147</strain>
    </source>
</reference>
<organism evidence="1 2">
    <name type="scientific">Nocardioides szechwanensis</name>
    <dbReference type="NCBI Taxonomy" id="1005944"/>
    <lineage>
        <taxon>Bacteria</taxon>
        <taxon>Bacillati</taxon>
        <taxon>Actinomycetota</taxon>
        <taxon>Actinomycetes</taxon>
        <taxon>Propionibacteriales</taxon>
        <taxon>Nocardioidaceae</taxon>
        <taxon>Nocardioides</taxon>
    </lineage>
</organism>
<name>A0A1G9ZTY1_9ACTN</name>
<dbReference type="Gene3D" id="3.30.460.40">
    <property type="match status" value="1"/>
</dbReference>
<evidence type="ECO:0000313" key="2">
    <source>
        <dbReference type="Proteomes" id="UP000199004"/>
    </source>
</evidence>
<dbReference type="Pfam" id="PF10706">
    <property type="entry name" value="Aminoglyc_resit"/>
    <property type="match status" value="1"/>
</dbReference>
<evidence type="ECO:0000313" key="1">
    <source>
        <dbReference type="EMBL" id="SDN24567.1"/>
    </source>
</evidence>
<protein>
    <submittedName>
        <fullName evidence="1">Uncharacterized protein</fullName>
    </submittedName>
</protein>
<dbReference type="Proteomes" id="UP000199004">
    <property type="component" value="Unassembled WGS sequence"/>
</dbReference>
<dbReference type="EMBL" id="FNIC01000002">
    <property type="protein sequence ID" value="SDN24567.1"/>
    <property type="molecule type" value="Genomic_DNA"/>
</dbReference>
<sequence length="109" mass="11724">MDANGFAGLYDWEESQPVDLVDGRYSSAFLAGHKDGRELDVHGLRVGDDGTFELATTDPWALPADTLTGRGVIGGLGVACVSREAQRAMHVGYDLPAHHVTDLRLLGFK</sequence>
<keyword evidence="2" id="KW-1185">Reference proteome</keyword>
<dbReference type="STRING" id="1005944.SAMN05192576_1834"/>
<dbReference type="InterPro" id="IPR019646">
    <property type="entry name" value="Aminoglyc_AdlTrfase"/>
</dbReference>
<proteinExistence type="predicted"/>
<gene>
    <name evidence="1" type="ORF">SAMN05192576_1834</name>
</gene>